<dbReference type="InterPro" id="IPR001647">
    <property type="entry name" value="HTH_TetR"/>
</dbReference>
<dbReference type="Proteomes" id="UP000050668">
    <property type="component" value="Unassembled WGS sequence"/>
</dbReference>
<organism evidence="5 6">
    <name type="scientific">Lysinibacillus contaminans</name>
    <dbReference type="NCBI Taxonomy" id="1293441"/>
    <lineage>
        <taxon>Bacteria</taxon>
        <taxon>Bacillati</taxon>
        <taxon>Bacillota</taxon>
        <taxon>Bacilli</taxon>
        <taxon>Bacillales</taxon>
        <taxon>Bacillaceae</taxon>
        <taxon>Lysinibacillus</taxon>
    </lineage>
</organism>
<evidence type="ECO:0000256" key="3">
    <source>
        <dbReference type="PROSITE-ProRule" id="PRU00335"/>
    </source>
</evidence>
<evidence type="ECO:0000256" key="2">
    <source>
        <dbReference type="ARBA" id="ARBA00023125"/>
    </source>
</evidence>
<evidence type="ECO:0000313" key="6">
    <source>
        <dbReference type="Proteomes" id="UP000050668"/>
    </source>
</evidence>
<accession>A0ABR5K1M1</accession>
<reference evidence="6" key="1">
    <citation type="submission" date="2015-07" db="EMBL/GenBank/DDBJ databases">
        <title>Fjat-14205 dsm 2895.</title>
        <authorList>
            <person name="Liu B."/>
            <person name="Wang J."/>
            <person name="Zhu Y."/>
            <person name="Liu G."/>
            <person name="Chen Q."/>
            <person name="Chen Z."/>
            <person name="Lan J."/>
            <person name="Che J."/>
            <person name="Ge C."/>
            <person name="Shi H."/>
            <person name="Pan Z."/>
            <person name="Liu X."/>
        </authorList>
    </citation>
    <scope>NUCLEOTIDE SEQUENCE [LARGE SCALE GENOMIC DNA]</scope>
    <source>
        <strain evidence="6">DSM 25560</strain>
    </source>
</reference>
<proteinExistence type="predicted"/>
<keyword evidence="1" id="KW-0678">Repressor</keyword>
<evidence type="ECO:0000256" key="1">
    <source>
        <dbReference type="ARBA" id="ARBA00022491"/>
    </source>
</evidence>
<dbReference type="EMBL" id="LGRV01000003">
    <property type="protein sequence ID" value="KOS68837.1"/>
    <property type="molecule type" value="Genomic_DNA"/>
</dbReference>
<feature type="DNA-binding region" description="H-T-H motif" evidence="3">
    <location>
        <begin position="32"/>
        <end position="51"/>
    </location>
</feature>
<protein>
    <submittedName>
        <fullName evidence="5">Transcriptional regulator</fullName>
    </submittedName>
</protein>
<dbReference type="InterPro" id="IPR050624">
    <property type="entry name" value="HTH-type_Tx_Regulator"/>
</dbReference>
<name>A0ABR5K1M1_9BACI</name>
<keyword evidence="6" id="KW-1185">Reference proteome</keyword>
<dbReference type="Pfam" id="PF14278">
    <property type="entry name" value="TetR_C_8"/>
    <property type="match status" value="1"/>
</dbReference>
<dbReference type="RefSeq" id="WP_053583690.1">
    <property type="nucleotide sequence ID" value="NZ_LGRV01000003.1"/>
</dbReference>
<gene>
    <name evidence="5" type="ORF">AEA09_09995</name>
</gene>
<dbReference type="Pfam" id="PF00440">
    <property type="entry name" value="TetR_N"/>
    <property type="match status" value="1"/>
</dbReference>
<dbReference type="PANTHER" id="PTHR43479">
    <property type="entry name" value="ACREF/ENVCD OPERON REPRESSOR-RELATED"/>
    <property type="match status" value="1"/>
</dbReference>
<keyword evidence="2 3" id="KW-0238">DNA-binding</keyword>
<comment type="caution">
    <text evidence="5">The sequence shown here is derived from an EMBL/GenBank/DDBJ whole genome shotgun (WGS) entry which is preliminary data.</text>
</comment>
<dbReference type="InterPro" id="IPR009057">
    <property type="entry name" value="Homeodomain-like_sf"/>
</dbReference>
<dbReference type="PROSITE" id="PS50977">
    <property type="entry name" value="HTH_TETR_2"/>
    <property type="match status" value="1"/>
</dbReference>
<dbReference type="SUPFAM" id="SSF46689">
    <property type="entry name" value="Homeodomain-like"/>
    <property type="match status" value="1"/>
</dbReference>
<sequence length="187" mass="22359">MVVHDLRVVKTKQALHTALLTLLSEKPLENVTIAEICRVAKVNRGTFYFHYEQKEKLFEEYFKEIMTDLQNSYEEPYRGVTTLNTKELDPNTVRIFHHIERFKKFYRIVFSKNVPLTYYYMLFDEIQSLLKRDLAQRVNREISIDFYSAYQANAIIGMILEWYRSDFEESASYLNEQLVAVLNLKFI</sequence>
<evidence type="ECO:0000313" key="5">
    <source>
        <dbReference type="EMBL" id="KOS68837.1"/>
    </source>
</evidence>
<dbReference type="Gene3D" id="1.10.357.10">
    <property type="entry name" value="Tetracycline Repressor, domain 2"/>
    <property type="match status" value="1"/>
</dbReference>
<dbReference type="InterPro" id="IPR039532">
    <property type="entry name" value="TetR_C_Firmicutes"/>
</dbReference>
<dbReference type="PANTHER" id="PTHR43479:SF7">
    <property type="entry name" value="TETR-FAMILY TRANSCRIPTIONAL REGULATOR"/>
    <property type="match status" value="1"/>
</dbReference>
<evidence type="ECO:0000259" key="4">
    <source>
        <dbReference type="PROSITE" id="PS50977"/>
    </source>
</evidence>
<feature type="domain" description="HTH tetR-type" evidence="4">
    <location>
        <begin position="9"/>
        <end position="69"/>
    </location>
</feature>